<evidence type="ECO:0000313" key="3">
    <source>
        <dbReference type="EMBL" id="CEM18057.1"/>
    </source>
</evidence>
<gene>
    <name evidence="3" type="ORF">Cvel_18661</name>
</gene>
<protein>
    <recommendedName>
        <fullName evidence="4">Transmembrane protein</fullName>
    </recommendedName>
</protein>
<feature type="transmembrane region" description="Helical" evidence="2">
    <location>
        <begin position="541"/>
        <end position="562"/>
    </location>
</feature>
<feature type="region of interest" description="Disordered" evidence="1">
    <location>
        <begin position="642"/>
        <end position="758"/>
    </location>
</feature>
<feature type="compositionally biased region" description="Acidic residues" evidence="1">
    <location>
        <begin position="37"/>
        <end position="57"/>
    </location>
</feature>
<dbReference type="VEuPathDB" id="CryptoDB:Cvel_18661"/>
<sequence>MSFSRPPDELNIEVPLREYEPLAASFIASSPPPVEAAEGDADETPDSPEGIGAEELEAGPVDGQLTFSADQKGPEPASECRPAPLLVVSVSVSEPQVENERDEYRKNESQFFIGRGDEEREKDDEAKKGKEKKKNKYTCRQILHLVGRASLTVLIICALAIPQIMTAIAIGVAYSYVDFEPENCAKGSRTVILSITAPLASGWLITQYWLFCGHQGFRQAFLVVGWPLIFIFAVNWVASGVLASLDFDSARYFLHVVVMAVIVEIGVVTKNFRKVSFYDRKVKTLLRDFRISKEDVQGEIKKTEQAYLSGGCPFSLKAVEIALPPSGKKDREEDENEADREGGEPGVMVQQKDRDLSPLKKPANSPARRGSSGDGSSLVQRKFLQGRVVHQIQSGKVSDLIPTLKRRRSQVRGDGSRQGAEGNGEGRGGDVTLTCPPETNASGRLSLPTHPNAVRAQKQSGGLGIPDVGGTLGEESVFLKPQAASSLDFLKGYIESGLTRSVRLLKNILYPNGCVLYTVLCLTIPPLVGLVEGPGRDAFNIFVYLTVFCVYLVGQVLIQRVLVETEPRYTLQQVMVIFFAYRSILEASLLVTSARTGHPVCKWIDEFVWTLDVVIVLNGAWRETNRQKNKILQKIQNGGNRGAYGDIQTPRSPGEFPCGLSPAAGAPGSHTPPARPLQGIGATPRATLSPPSNPQGTPNLSPSPQGNQLSMYTVSSRSPASIEFPLTSSEFQPSDYSPNRERGGASPVSPVRQGHRDRRGSLKSVISVFSLAVSDAKVCLSPETKETFKAMLLGVILLKTILSWGVSVMAYLIKRKVTEQSILNLGPEEELGQMLLTSLPVWFVCVSLVTSLATALDLLDIHSYVRETLTVFVQVGRCAMVLAGILVALLASTFDSGFRPLARVCDPLW</sequence>
<evidence type="ECO:0000256" key="2">
    <source>
        <dbReference type="SAM" id="Phobius"/>
    </source>
</evidence>
<evidence type="ECO:0000256" key="1">
    <source>
        <dbReference type="SAM" id="MobiDB-lite"/>
    </source>
</evidence>
<feature type="compositionally biased region" description="Polar residues" evidence="1">
    <location>
        <begin position="726"/>
        <end position="737"/>
    </location>
</feature>
<reference evidence="3" key="1">
    <citation type="submission" date="2014-11" db="EMBL/GenBank/DDBJ databases">
        <authorList>
            <person name="Otto D Thomas"/>
            <person name="Naeem Raeece"/>
        </authorList>
    </citation>
    <scope>NUCLEOTIDE SEQUENCE</scope>
</reference>
<feature type="transmembrane region" description="Helical" evidence="2">
    <location>
        <begin position="151"/>
        <end position="177"/>
    </location>
</feature>
<feature type="region of interest" description="Disordered" evidence="1">
    <location>
        <begin position="399"/>
        <end position="449"/>
    </location>
</feature>
<evidence type="ECO:0008006" key="4">
    <source>
        <dbReference type="Google" id="ProtNLM"/>
    </source>
</evidence>
<feature type="compositionally biased region" description="Polar residues" evidence="1">
    <location>
        <begin position="694"/>
        <end position="719"/>
    </location>
</feature>
<keyword evidence="2" id="KW-0812">Transmembrane</keyword>
<name>A0A0G4FTH9_9ALVE</name>
<feature type="transmembrane region" description="Helical" evidence="2">
    <location>
        <begin position="790"/>
        <end position="813"/>
    </location>
</feature>
<feature type="transmembrane region" description="Helical" evidence="2">
    <location>
        <begin position="833"/>
        <end position="859"/>
    </location>
</feature>
<organism evidence="3">
    <name type="scientific">Chromera velia CCMP2878</name>
    <dbReference type="NCBI Taxonomy" id="1169474"/>
    <lineage>
        <taxon>Eukaryota</taxon>
        <taxon>Sar</taxon>
        <taxon>Alveolata</taxon>
        <taxon>Colpodellida</taxon>
        <taxon>Chromeraceae</taxon>
        <taxon>Chromera</taxon>
    </lineage>
</organism>
<proteinExistence type="predicted"/>
<dbReference type="AlphaFoldDB" id="A0A0G4FTH9"/>
<feature type="transmembrane region" description="Helical" evidence="2">
    <location>
        <begin position="189"/>
        <end position="211"/>
    </location>
</feature>
<feature type="transmembrane region" description="Helical" evidence="2">
    <location>
        <begin position="220"/>
        <end position="238"/>
    </location>
</feature>
<feature type="transmembrane region" description="Helical" evidence="2">
    <location>
        <begin position="871"/>
        <end position="891"/>
    </location>
</feature>
<feature type="region of interest" description="Disordered" evidence="1">
    <location>
        <begin position="25"/>
        <end position="80"/>
    </location>
</feature>
<feature type="transmembrane region" description="Helical" evidence="2">
    <location>
        <begin position="250"/>
        <end position="268"/>
    </location>
</feature>
<dbReference type="EMBL" id="CDMZ01000618">
    <property type="protein sequence ID" value="CEM18057.1"/>
    <property type="molecule type" value="Genomic_DNA"/>
</dbReference>
<keyword evidence="2" id="KW-0472">Membrane</keyword>
<keyword evidence="2" id="KW-1133">Transmembrane helix</keyword>
<feature type="region of interest" description="Disordered" evidence="1">
    <location>
        <begin position="325"/>
        <end position="377"/>
    </location>
</feature>
<feature type="transmembrane region" description="Helical" evidence="2">
    <location>
        <begin position="508"/>
        <end position="529"/>
    </location>
</feature>
<accession>A0A0G4FTH9</accession>